<dbReference type="EMBL" id="SWFT01000163">
    <property type="protein sequence ID" value="KAA8896679.1"/>
    <property type="molecule type" value="Genomic_DNA"/>
</dbReference>
<dbReference type="InterPro" id="IPR011494">
    <property type="entry name" value="HIRA-like_C"/>
</dbReference>
<evidence type="ECO:0000256" key="10">
    <source>
        <dbReference type="RuleBase" id="RU364014"/>
    </source>
</evidence>
<evidence type="ECO:0000313" key="13">
    <source>
        <dbReference type="EMBL" id="KAA8896679.1"/>
    </source>
</evidence>
<dbReference type="Proteomes" id="UP000449547">
    <property type="component" value="Unassembled WGS sequence"/>
</dbReference>
<dbReference type="RefSeq" id="XP_034009539.1">
    <property type="nucleotide sequence ID" value="XM_034158701.1"/>
</dbReference>
<dbReference type="Gene3D" id="2.130.10.10">
    <property type="entry name" value="YVTN repeat-like/Quinoprotein amine dehydrogenase"/>
    <property type="match status" value="2"/>
</dbReference>
<evidence type="ECO:0000256" key="6">
    <source>
        <dbReference type="ARBA" id="ARBA00022853"/>
    </source>
</evidence>
<dbReference type="Pfam" id="PF09453">
    <property type="entry name" value="HIRA_B"/>
    <property type="match status" value="1"/>
</dbReference>
<keyword evidence="7 10" id="KW-0805">Transcription regulation</keyword>
<dbReference type="OMA" id="RGSWDGD"/>
<name>A0A642UGL5_DIURU</name>
<dbReference type="SUPFAM" id="SSF50978">
    <property type="entry name" value="WD40 repeat-like"/>
    <property type="match status" value="2"/>
</dbReference>
<reference evidence="13 14" key="1">
    <citation type="submission" date="2019-07" db="EMBL/GenBank/DDBJ databases">
        <title>Genome assembly of two rare yeast pathogens: Diutina rugosa and Trichomonascus ciferrii.</title>
        <authorList>
            <person name="Mixao V."/>
            <person name="Saus E."/>
            <person name="Hansen A."/>
            <person name="Lass-Flor C."/>
            <person name="Gabaldon T."/>
        </authorList>
    </citation>
    <scope>NUCLEOTIDE SEQUENCE [LARGE SCALE GENOMIC DNA]</scope>
    <source>
        <strain evidence="13 14">CBS 613</strain>
    </source>
</reference>
<protein>
    <recommendedName>
        <fullName evidence="10">Protein HIR</fullName>
    </recommendedName>
</protein>
<evidence type="ECO:0000256" key="1">
    <source>
        <dbReference type="ARBA" id="ARBA00004123"/>
    </source>
</evidence>
<comment type="caution">
    <text evidence="13">The sequence shown here is derived from an EMBL/GenBank/DDBJ whole genome shotgun (WGS) entry which is preliminary data.</text>
</comment>
<evidence type="ECO:0000256" key="2">
    <source>
        <dbReference type="ARBA" id="ARBA00007306"/>
    </source>
</evidence>
<feature type="domain" description="Protein HIRA-like C-terminal" evidence="12">
    <location>
        <begin position="648"/>
        <end position="874"/>
    </location>
</feature>
<proteinExistence type="inferred from homology"/>
<dbReference type="SMART" id="SM00320">
    <property type="entry name" value="WD40"/>
    <property type="match status" value="5"/>
</dbReference>
<dbReference type="InterPro" id="IPR015943">
    <property type="entry name" value="WD40/YVTN_repeat-like_dom_sf"/>
</dbReference>
<evidence type="ECO:0000256" key="5">
    <source>
        <dbReference type="ARBA" id="ARBA00022737"/>
    </source>
</evidence>
<evidence type="ECO:0000313" key="14">
    <source>
        <dbReference type="Proteomes" id="UP000449547"/>
    </source>
</evidence>
<dbReference type="GO" id="GO:0031491">
    <property type="term" value="F:nucleosome binding"/>
    <property type="evidence" value="ECO:0007669"/>
    <property type="project" value="TreeGrafter"/>
</dbReference>
<evidence type="ECO:0000259" key="12">
    <source>
        <dbReference type="Pfam" id="PF07569"/>
    </source>
</evidence>
<dbReference type="GO" id="GO:0006338">
    <property type="term" value="P:chromatin remodeling"/>
    <property type="evidence" value="ECO:0007669"/>
    <property type="project" value="InterPro"/>
</dbReference>
<dbReference type="InterPro" id="IPR019015">
    <property type="entry name" value="HIRA_B_motif"/>
</dbReference>
<dbReference type="GO" id="GO:0006355">
    <property type="term" value="P:regulation of DNA-templated transcription"/>
    <property type="evidence" value="ECO:0007669"/>
    <property type="project" value="InterPro"/>
</dbReference>
<evidence type="ECO:0000256" key="4">
    <source>
        <dbReference type="ARBA" id="ARBA00022574"/>
    </source>
</evidence>
<dbReference type="GeneID" id="54784342"/>
<dbReference type="InterPro" id="IPR001680">
    <property type="entry name" value="WD40_rpt"/>
</dbReference>
<dbReference type="OrthoDB" id="1741719at2759"/>
<keyword evidence="8 10" id="KW-0804">Transcription</keyword>
<dbReference type="GO" id="GO:0000417">
    <property type="term" value="C:HIR complex"/>
    <property type="evidence" value="ECO:0007669"/>
    <property type="project" value="TreeGrafter"/>
</dbReference>
<evidence type="ECO:0000256" key="9">
    <source>
        <dbReference type="ARBA" id="ARBA00023242"/>
    </source>
</evidence>
<keyword evidence="6 10" id="KW-0156">Chromatin regulator</keyword>
<dbReference type="AlphaFoldDB" id="A0A642UGL5"/>
<organism evidence="13 14">
    <name type="scientific">Diutina rugosa</name>
    <name type="common">Yeast</name>
    <name type="synonym">Candida rugosa</name>
    <dbReference type="NCBI Taxonomy" id="5481"/>
    <lineage>
        <taxon>Eukaryota</taxon>
        <taxon>Fungi</taxon>
        <taxon>Dikarya</taxon>
        <taxon>Ascomycota</taxon>
        <taxon>Saccharomycotina</taxon>
        <taxon>Pichiomycetes</taxon>
        <taxon>Debaryomycetaceae</taxon>
        <taxon>Diutina</taxon>
    </lineage>
</organism>
<dbReference type="GO" id="GO:0005634">
    <property type="term" value="C:nucleus"/>
    <property type="evidence" value="ECO:0007669"/>
    <property type="project" value="UniProtKB-SubCell"/>
</dbReference>
<dbReference type="InterPro" id="IPR036322">
    <property type="entry name" value="WD40_repeat_dom_sf"/>
</dbReference>
<dbReference type="PANTHER" id="PTHR13831">
    <property type="entry name" value="MEMBER OF THE HIR1 FAMILY OF WD-REPEAT PROTEINS"/>
    <property type="match status" value="1"/>
</dbReference>
<keyword evidence="5 10" id="KW-0677">Repeat</keyword>
<sequence>MKFVAHDATPELRCVDVNRDYVITGGDGLDVYPTSSLSPEHVTLTPHHIDHPAIVYTVAIKPTNNSVVFGDNDGHLWFYDMDDADSAPRKLYPMVERSSRPQIVSIAWDPCGHIFAFSTDDAKVWIYDLMRQTIQELTTLDRTKEKPSIQRSLAFDPTENYLVTCGDDTMVYVYQWYTSVGNYKFRLVHKNTKLVNSVPLLCDQRRISWSPDGELVAIPSASKQHTTLISLMSLSQGWNHRVSLVGHGVGCAGAQFNPKVFTSAEPATGETIYFILASIDTNRNLAIWNTTKEKPISTLSEVFKSAAVDLAWHPDGQLLAVVSPEGKLGVAYFEPKELGVEVGPEVLKQLKSLHDEHVKPMDFKYSDAPPQRGKKAQAIEMVDQSQAIDVLKEKPESGSTEVVKDEKSSTPAAPTEEDKSPVFGEIVPEIPEVDTQIKSETPSTPPTTAAQPKRGKKRVTPVTASATNQKVTTKDGKKRVKPTLISNGTSSASASVPAISSSIEQDSGIPKSLMELNKTSYGVSEAYAKQIKRSKQEEGTSKKLKRDLEPVKFIGSVMVNPTIAFSKVRLATPKVRLHIQVGTPNGTLEIRNGSGNETMPTRISFLKKERQVWCDFIPRYVQLVTTSDEFLAVATSDGQIIIYAQDSGRRILPPMMLGAPLVFFESQGPYLMAVTSVGELMVWDVTQKKIHLSTTLAPVLELSAKFQEDGLSKSDNITMCSVSEKGTPVVTLSNGAGYLYNTGMAVWQTVSESWWLFGSHYWDSNEDGDASAKKDGDKEGSILDLLEHRTNDEVIRKTRTGRGKYFNKINKNMMMKEGYEDLENSISISHLENRMLVSQLLGEQKEFYKHFQTYCSRICELGLKTKLFEVCQRLLDPSTPQFTDKSNHDLLREVVESCSKHRDVQRILIHFAKKLELV</sequence>
<accession>A0A642UGL5</accession>
<dbReference type="Pfam" id="PF07569">
    <property type="entry name" value="Hira"/>
    <property type="match status" value="1"/>
</dbReference>
<feature type="compositionally biased region" description="Polar residues" evidence="11">
    <location>
        <begin position="462"/>
        <end position="471"/>
    </location>
</feature>
<dbReference type="VEuPathDB" id="FungiDB:DIURU_005691"/>
<dbReference type="PANTHER" id="PTHR13831:SF1">
    <property type="entry name" value="PROTEIN HIR2"/>
    <property type="match status" value="1"/>
</dbReference>
<gene>
    <name evidence="13" type="ORF">DIURU_005691</name>
</gene>
<evidence type="ECO:0000256" key="7">
    <source>
        <dbReference type="ARBA" id="ARBA00023015"/>
    </source>
</evidence>
<feature type="compositionally biased region" description="Basic and acidic residues" evidence="11">
    <location>
        <begin position="390"/>
        <end position="408"/>
    </location>
</feature>
<comment type="similarity">
    <text evidence="2 10">Belongs to the WD repeat HIR1 family.</text>
</comment>
<keyword evidence="3 10" id="KW-0678">Repressor</keyword>
<comment type="function">
    <text evidence="10">Required for replication-independent chromatin assembly and for the periodic repression of histone gene transcription during the cell cycle.</text>
</comment>
<keyword evidence="14" id="KW-1185">Reference proteome</keyword>
<dbReference type="InterPro" id="IPR031120">
    <property type="entry name" value="HIR1-like"/>
</dbReference>
<evidence type="ECO:0000256" key="11">
    <source>
        <dbReference type="SAM" id="MobiDB-lite"/>
    </source>
</evidence>
<dbReference type="GO" id="GO:0006351">
    <property type="term" value="P:DNA-templated transcription"/>
    <property type="evidence" value="ECO:0007669"/>
    <property type="project" value="InterPro"/>
</dbReference>
<keyword evidence="4 10" id="KW-0853">WD repeat</keyword>
<keyword evidence="9 10" id="KW-0539">Nucleus</keyword>
<dbReference type="GO" id="GO:0000785">
    <property type="term" value="C:chromatin"/>
    <property type="evidence" value="ECO:0007669"/>
    <property type="project" value="TreeGrafter"/>
</dbReference>
<dbReference type="Pfam" id="PF00400">
    <property type="entry name" value="WD40"/>
    <property type="match status" value="1"/>
</dbReference>
<feature type="region of interest" description="Disordered" evidence="11">
    <location>
        <begin position="390"/>
        <end position="494"/>
    </location>
</feature>
<evidence type="ECO:0000256" key="3">
    <source>
        <dbReference type="ARBA" id="ARBA00022491"/>
    </source>
</evidence>
<evidence type="ECO:0000256" key="8">
    <source>
        <dbReference type="ARBA" id="ARBA00023163"/>
    </source>
</evidence>
<comment type="subcellular location">
    <subcellularLocation>
        <location evidence="1 10">Nucleus</location>
    </subcellularLocation>
</comment>